<gene>
    <name evidence="2" type="primary">ORF60526</name>
    <name evidence="3" type="synonym">ORF60527</name>
</gene>
<protein>
    <submittedName>
        <fullName evidence="2">Uncharacterized protein</fullName>
    </submittedName>
</protein>
<feature type="region of interest" description="Disordered" evidence="1">
    <location>
        <begin position="25"/>
        <end position="54"/>
    </location>
</feature>
<organism evidence="2">
    <name type="scientific">Arion vulgaris</name>
    <dbReference type="NCBI Taxonomy" id="1028688"/>
    <lineage>
        <taxon>Eukaryota</taxon>
        <taxon>Metazoa</taxon>
        <taxon>Spiralia</taxon>
        <taxon>Lophotrochozoa</taxon>
        <taxon>Mollusca</taxon>
        <taxon>Gastropoda</taxon>
        <taxon>Heterobranchia</taxon>
        <taxon>Euthyneura</taxon>
        <taxon>Panpulmonata</taxon>
        <taxon>Eupulmonata</taxon>
        <taxon>Stylommatophora</taxon>
        <taxon>Helicina</taxon>
        <taxon>Arionoidea</taxon>
        <taxon>Arionidae</taxon>
        <taxon>Arion</taxon>
    </lineage>
</organism>
<dbReference type="EMBL" id="HACG01020016">
    <property type="protein sequence ID" value="CEK66881.1"/>
    <property type="molecule type" value="Transcribed_RNA"/>
</dbReference>
<feature type="compositionally biased region" description="Polar residues" evidence="1">
    <location>
        <begin position="32"/>
        <end position="42"/>
    </location>
</feature>
<reference evidence="2" key="1">
    <citation type="submission" date="2014-12" db="EMBL/GenBank/DDBJ databases">
        <title>Insight into the proteome of Arion vulgaris.</title>
        <authorList>
            <person name="Aradska J."/>
            <person name="Bulat T."/>
            <person name="Smidak R."/>
            <person name="Sarate P."/>
            <person name="Gangsoo J."/>
            <person name="Sialana F."/>
            <person name="Bilban M."/>
            <person name="Lubec G."/>
        </authorList>
    </citation>
    <scope>NUCLEOTIDE SEQUENCE</scope>
    <source>
        <tissue evidence="2">Skin</tissue>
    </source>
</reference>
<dbReference type="EMBL" id="HACG01020015">
    <property type="protein sequence ID" value="CEK66880.1"/>
    <property type="molecule type" value="Transcribed_RNA"/>
</dbReference>
<evidence type="ECO:0000256" key="1">
    <source>
        <dbReference type="SAM" id="MobiDB-lite"/>
    </source>
</evidence>
<feature type="non-terminal residue" evidence="2">
    <location>
        <position position="1"/>
    </location>
</feature>
<proteinExistence type="predicted"/>
<accession>A0A0B6ZGM5</accession>
<dbReference type="AlphaFoldDB" id="A0A0B6ZGM5"/>
<sequence>KLFRLGFFRFDRKNIGLTGERTRISPMGADTLTHSARSSSLTNERKTNEHLRIH</sequence>
<evidence type="ECO:0000313" key="2">
    <source>
        <dbReference type="EMBL" id="CEK66880.1"/>
    </source>
</evidence>
<feature type="compositionally biased region" description="Basic and acidic residues" evidence="1">
    <location>
        <begin position="43"/>
        <end position="54"/>
    </location>
</feature>
<name>A0A0B6ZGM5_9EUPU</name>
<evidence type="ECO:0000313" key="3">
    <source>
        <dbReference type="EMBL" id="CEK66881.1"/>
    </source>
</evidence>